<evidence type="ECO:0000313" key="3">
    <source>
        <dbReference type="Proteomes" id="UP000649617"/>
    </source>
</evidence>
<accession>A0A812QGR1</accession>
<organism evidence="2 3">
    <name type="scientific">Symbiodinium pilosum</name>
    <name type="common">Dinoflagellate</name>
    <dbReference type="NCBI Taxonomy" id="2952"/>
    <lineage>
        <taxon>Eukaryota</taxon>
        <taxon>Sar</taxon>
        <taxon>Alveolata</taxon>
        <taxon>Dinophyceae</taxon>
        <taxon>Suessiales</taxon>
        <taxon>Symbiodiniaceae</taxon>
        <taxon>Symbiodinium</taxon>
    </lineage>
</organism>
<dbReference type="OrthoDB" id="449172at2759"/>
<name>A0A812QGR1_SYMPI</name>
<evidence type="ECO:0000256" key="1">
    <source>
        <dbReference type="SAM" id="MobiDB-lite"/>
    </source>
</evidence>
<feature type="non-terminal residue" evidence="2">
    <location>
        <position position="500"/>
    </location>
</feature>
<sequence>ALVGGQAPVCTLALQARGDADQPNGRDVRSVKEQLHEIPLDYTWVEGVSDKSRHRLAGTGECYRDAPHFNGWRPSGVKPRPGDRPQVMQDLSDLAWGWRARAAAWVGARAAHVKAVYATPDKDTPAGLAFGPDQAGPGTAGMAAASLLPTSTGSTAWSPPPGDIFAPLSKRTRQARSEDWHHNATVQASDVRSPSARLAQQGETVRLWRHDLLNAYRQWPARDCFGAAASVWNFNGAGDALQFLTRTLLFLVGGHYVDDFNGVDATDLADSAFHGFADFFLLMGLNTKASKAQEPGRSHVVQLSLGRDGATLAPTERWGGRRWRPFTPDLAPTRCNKSELPPGLQAALLAIAALLEQVRHKAGWVPANAPMAHHHRSANGWGYVVRVGDTAWYDSGSVPAWFVRKFGARRAYIYMLEVLAQILAVVTLADALGEDWVAFIDNAAGQWAFNKGYGRDPSVNDLLSAFWSLAAMHSWRPTFHRVTSEANIADPISWADCTIA</sequence>
<gene>
    <name evidence="2" type="ORF">SPIL2461_LOCUS9532</name>
</gene>
<evidence type="ECO:0000313" key="2">
    <source>
        <dbReference type="EMBL" id="CAE7389000.1"/>
    </source>
</evidence>
<dbReference type="AlphaFoldDB" id="A0A812QGR1"/>
<keyword evidence="3" id="KW-1185">Reference proteome</keyword>
<proteinExistence type="predicted"/>
<feature type="region of interest" description="Disordered" evidence="1">
    <location>
        <begin position="176"/>
        <end position="195"/>
    </location>
</feature>
<reference evidence="2" key="1">
    <citation type="submission" date="2021-02" db="EMBL/GenBank/DDBJ databases">
        <authorList>
            <person name="Dougan E. K."/>
            <person name="Rhodes N."/>
            <person name="Thang M."/>
            <person name="Chan C."/>
        </authorList>
    </citation>
    <scope>NUCLEOTIDE SEQUENCE</scope>
</reference>
<feature type="non-terminal residue" evidence="2">
    <location>
        <position position="1"/>
    </location>
</feature>
<dbReference type="Proteomes" id="UP000649617">
    <property type="component" value="Unassembled WGS sequence"/>
</dbReference>
<comment type="caution">
    <text evidence="2">The sequence shown here is derived from an EMBL/GenBank/DDBJ whole genome shotgun (WGS) entry which is preliminary data.</text>
</comment>
<dbReference type="EMBL" id="CAJNIZ010016673">
    <property type="protein sequence ID" value="CAE7389000.1"/>
    <property type="molecule type" value="Genomic_DNA"/>
</dbReference>
<protein>
    <submittedName>
        <fullName evidence="2">Uncharacterized protein</fullName>
    </submittedName>
</protein>